<comment type="similarity">
    <text evidence="1">Belongs to the oxygen-dependent FAD-linked oxidoreductase family.</text>
</comment>
<feature type="domain" description="FAD-binding PCMH-type" evidence="4">
    <location>
        <begin position="126"/>
        <end position="309"/>
    </location>
</feature>
<dbReference type="InterPro" id="IPR016169">
    <property type="entry name" value="FAD-bd_PCMH_sub2"/>
</dbReference>
<feature type="signal peptide" evidence="3">
    <location>
        <begin position="1"/>
        <end position="17"/>
    </location>
</feature>
<evidence type="ECO:0000256" key="2">
    <source>
        <dbReference type="ARBA" id="ARBA00023002"/>
    </source>
</evidence>
<protein>
    <submittedName>
        <fullName evidence="5">FAD-binding domain-containing protein</fullName>
    </submittedName>
</protein>
<keyword evidence="6" id="KW-1185">Reference proteome</keyword>
<dbReference type="PROSITE" id="PS51387">
    <property type="entry name" value="FAD_PCMH"/>
    <property type="match status" value="1"/>
</dbReference>
<keyword evidence="2" id="KW-0560">Oxidoreductase</keyword>
<dbReference type="InterPro" id="IPR006094">
    <property type="entry name" value="Oxid_FAD_bind_N"/>
</dbReference>
<dbReference type="PANTHER" id="PTHR13878:SF91">
    <property type="entry name" value="FAD BINDING DOMAIN PROTEIN (AFU_ORTHOLOGUE AFUA_6G12070)-RELATED"/>
    <property type="match status" value="1"/>
</dbReference>
<dbReference type="GO" id="GO:0016491">
    <property type="term" value="F:oxidoreductase activity"/>
    <property type="evidence" value="ECO:0007669"/>
    <property type="project" value="UniProtKB-KW"/>
</dbReference>
<organism evidence="5 6">
    <name type="scientific">Favolaschia claudopus</name>
    <dbReference type="NCBI Taxonomy" id="2862362"/>
    <lineage>
        <taxon>Eukaryota</taxon>
        <taxon>Fungi</taxon>
        <taxon>Dikarya</taxon>
        <taxon>Basidiomycota</taxon>
        <taxon>Agaricomycotina</taxon>
        <taxon>Agaricomycetes</taxon>
        <taxon>Agaricomycetidae</taxon>
        <taxon>Agaricales</taxon>
        <taxon>Marasmiineae</taxon>
        <taxon>Mycenaceae</taxon>
        <taxon>Favolaschia</taxon>
    </lineage>
</organism>
<dbReference type="GO" id="GO:0071949">
    <property type="term" value="F:FAD binding"/>
    <property type="evidence" value="ECO:0007669"/>
    <property type="project" value="InterPro"/>
</dbReference>
<gene>
    <name evidence="5" type="ORF">R3P38DRAFT_481473</name>
</gene>
<dbReference type="InterPro" id="IPR050432">
    <property type="entry name" value="FAD-linked_Oxidoreductases_BP"/>
</dbReference>
<dbReference type="PANTHER" id="PTHR13878">
    <property type="entry name" value="GULONOLACTONE OXIDASE"/>
    <property type="match status" value="1"/>
</dbReference>
<dbReference type="SUPFAM" id="SSF56176">
    <property type="entry name" value="FAD-binding/transporter-associated domain-like"/>
    <property type="match status" value="1"/>
</dbReference>
<accession>A0AAW0CMM4</accession>
<evidence type="ECO:0000313" key="6">
    <source>
        <dbReference type="Proteomes" id="UP001362999"/>
    </source>
</evidence>
<dbReference type="InterPro" id="IPR012951">
    <property type="entry name" value="BBE"/>
</dbReference>
<dbReference type="Pfam" id="PF01565">
    <property type="entry name" value="FAD_binding_4"/>
    <property type="match status" value="1"/>
</dbReference>
<sequence length="575" mass="61331">MFFLPFILLFWASATHGHPHELTIRDVTLEQWRALNSSVGGKLHVGVPVARPCFRLAAPGVGGTTNATECSTVRQGWGDSLFLVEHFGAYLNVQWGSCQATEQTCVISGLNSSNPVPSDPPNICQQGSVPPHYIDVRDASDVQKAFAFSKKTGVPLVVKNTGHDYKGRSSAPGSLALWTHNLQQLSYNTSFVPIGCPASHAKPGVTMGAGAIITNIVAFAEANNITVVTGAETSVGASGGWLMGGGHGPLANTYGLGVDRVLEFKIVTPTGDFLTANECQNTDLFWALRGGGGGTFGVVLESTTLASPRVTLQVAFAAFSRNNTNATRGLYEVIVDNSVRWAEQGYGGYIEPNQALYVTPNLNSTESAASMKPLFDYVTSLAPSDPGVKILSMELPSYGAFFQNFIANSGAPVGENAVVGTRLVPAANFNSTASRSALVDALMQTLAHVTFDLTLIATSPYNVPDTGATSVTEAWRTAIWHAVAEGGWDASAPVADQKAAYAGISQAIDFLRAITPDAAYQNEADVNEPNHEVSFWGTNYPRLLQIKKKYDPHNLLSCWHCVGYDPSSPRFSCYI</sequence>
<evidence type="ECO:0000256" key="1">
    <source>
        <dbReference type="ARBA" id="ARBA00005466"/>
    </source>
</evidence>
<dbReference type="EMBL" id="JAWWNJ010000016">
    <property type="protein sequence ID" value="KAK7039526.1"/>
    <property type="molecule type" value="Genomic_DNA"/>
</dbReference>
<dbReference type="AlphaFoldDB" id="A0AAW0CMM4"/>
<keyword evidence="3" id="KW-0732">Signal</keyword>
<evidence type="ECO:0000256" key="3">
    <source>
        <dbReference type="SAM" id="SignalP"/>
    </source>
</evidence>
<evidence type="ECO:0000313" key="5">
    <source>
        <dbReference type="EMBL" id="KAK7039526.1"/>
    </source>
</evidence>
<proteinExistence type="inferred from homology"/>
<reference evidence="5 6" key="1">
    <citation type="journal article" date="2024" name="J Genomics">
        <title>Draft genome sequencing and assembly of Favolaschia claudopus CIRM-BRFM 2984 isolated from oak limbs.</title>
        <authorList>
            <person name="Navarro D."/>
            <person name="Drula E."/>
            <person name="Chaduli D."/>
            <person name="Cazenave R."/>
            <person name="Ahrendt S."/>
            <person name="Wang J."/>
            <person name="Lipzen A."/>
            <person name="Daum C."/>
            <person name="Barry K."/>
            <person name="Grigoriev I.V."/>
            <person name="Favel A."/>
            <person name="Rosso M.N."/>
            <person name="Martin F."/>
        </authorList>
    </citation>
    <scope>NUCLEOTIDE SEQUENCE [LARGE SCALE GENOMIC DNA]</scope>
    <source>
        <strain evidence="5 6">CIRM-BRFM 2984</strain>
    </source>
</reference>
<comment type="caution">
    <text evidence="5">The sequence shown here is derived from an EMBL/GenBank/DDBJ whole genome shotgun (WGS) entry which is preliminary data.</text>
</comment>
<feature type="chain" id="PRO_5043620309" evidence="3">
    <location>
        <begin position="18"/>
        <end position="575"/>
    </location>
</feature>
<evidence type="ECO:0000259" key="4">
    <source>
        <dbReference type="PROSITE" id="PS51387"/>
    </source>
</evidence>
<name>A0AAW0CMM4_9AGAR</name>
<dbReference type="InterPro" id="IPR016166">
    <property type="entry name" value="FAD-bd_PCMH"/>
</dbReference>
<dbReference type="Proteomes" id="UP001362999">
    <property type="component" value="Unassembled WGS sequence"/>
</dbReference>
<dbReference type="Gene3D" id="3.30.465.10">
    <property type="match status" value="2"/>
</dbReference>
<dbReference type="Pfam" id="PF08031">
    <property type="entry name" value="BBE"/>
    <property type="match status" value="1"/>
</dbReference>
<dbReference type="InterPro" id="IPR036318">
    <property type="entry name" value="FAD-bd_PCMH-like_sf"/>
</dbReference>